<dbReference type="GO" id="GO:0000156">
    <property type="term" value="F:phosphorelay response regulator activity"/>
    <property type="evidence" value="ECO:0007669"/>
    <property type="project" value="TreeGrafter"/>
</dbReference>
<dbReference type="EC" id="2.7.13.3" evidence="2"/>
<keyword evidence="5" id="KW-0418">Kinase</keyword>
<dbReference type="InterPro" id="IPR036890">
    <property type="entry name" value="HATPase_C_sf"/>
</dbReference>
<dbReference type="InterPro" id="IPR050351">
    <property type="entry name" value="BphY/WalK/GraS-like"/>
</dbReference>
<keyword evidence="4" id="KW-0547">Nucleotide-binding</keyword>
<dbReference type="AlphaFoldDB" id="A0A2K9NT34"/>
<dbReference type="PANTHER" id="PTHR42878:SF7">
    <property type="entry name" value="SENSOR HISTIDINE KINASE GLRK"/>
    <property type="match status" value="1"/>
</dbReference>
<dbReference type="SMART" id="SM00388">
    <property type="entry name" value="HisKA"/>
    <property type="match status" value="1"/>
</dbReference>
<dbReference type="CDD" id="cd00082">
    <property type="entry name" value="HisKA"/>
    <property type="match status" value="1"/>
</dbReference>
<evidence type="ECO:0000256" key="7">
    <source>
        <dbReference type="ARBA" id="ARBA00023012"/>
    </source>
</evidence>
<dbReference type="SUPFAM" id="SSF55874">
    <property type="entry name" value="ATPase domain of HSP90 chaperone/DNA topoisomerase II/histidine kinase"/>
    <property type="match status" value="1"/>
</dbReference>
<keyword evidence="7" id="KW-0902">Two-component regulatory system</keyword>
<dbReference type="InterPro" id="IPR005467">
    <property type="entry name" value="His_kinase_dom"/>
</dbReference>
<sequence length="301" mass="34000">MNIKNPFSHSSKLLFTLSLLWAGVLLMIGAWWVYIMINFESFLGHADRPRITKMLAWEGGSFLVLLMLLSISLLVLYLKDQRKTKSLQAFFASLTHELKTPLASIRLQGEVINEILESKNDPTLNKLIGRLIADTTKLETQMDKILQLSRIERGGELNLTSLSLLPFIKRLAKAWVPEHEVEIIAPDGNINIDADEFALELIMKNLLENTRIHTTSKKIQIVLSQTEGKVHLAYIDHGDFKGDLEKLGTLFYKHNSTKGSGIGLYLSQKLLDKMHGNLSITKANHGLKFDLIFKKSEEAHA</sequence>
<dbReference type="Gene3D" id="1.10.287.130">
    <property type="match status" value="1"/>
</dbReference>
<dbReference type="OrthoDB" id="9806130at2"/>
<dbReference type="EMBL" id="CP025704">
    <property type="protein sequence ID" value="AUN98658.1"/>
    <property type="molecule type" value="Genomic_DNA"/>
</dbReference>
<comment type="catalytic activity">
    <reaction evidence="1">
        <text>ATP + protein L-histidine = ADP + protein N-phospho-L-histidine.</text>
        <dbReference type="EC" id="2.7.13.3"/>
    </reaction>
</comment>
<evidence type="ECO:0000256" key="2">
    <source>
        <dbReference type="ARBA" id="ARBA00012438"/>
    </source>
</evidence>
<dbReference type="InterPro" id="IPR036097">
    <property type="entry name" value="HisK_dim/P_sf"/>
</dbReference>
<evidence type="ECO:0000256" key="1">
    <source>
        <dbReference type="ARBA" id="ARBA00000085"/>
    </source>
</evidence>
<organism evidence="8 9">
    <name type="scientific">Bacteriovorax stolpii</name>
    <name type="common">Bdellovibrio stolpii</name>
    <dbReference type="NCBI Taxonomy" id="960"/>
    <lineage>
        <taxon>Bacteria</taxon>
        <taxon>Pseudomonadati</taxon>
        <taxon>Bdellovibrionota</taxon>
        <taxon>Bacteriovoracia</taxon>
        <taxon>Bacteriovoracales</taxon>
        <taxon>Bacteriovoracaceae</taxon>
        <taxon>Bacteriovorax</taxon>
    </lineage>
</organism>
<dbReference type="Pfam" id="PF00512">
    <property type="entry name" value="HisKA"/>
    <property type="match status" value="1"/>
</dbReference>
<dbReference type="Proteomes" id="UP000235584">
    <property type="component" value="Chromosome"/>
</dbReference>
<keyword evidence="3" id="KW-0808">Transferase</keyword>
<dbReference type="SMART" id="SM00387">
    <property type="entry name" value="HATPase_c"/>
    <property type="match status" value="1"/>
</dbReference>
<evidence type="ECO:0000256" key="6">
    <source>
        <dbReference type="ARBA" id="ARBA00022840"/>
    </source>
</evidence>
<dbReference type="InterPro" id="IPR003661">
    <property type="entry name" value="HisK_dim/P_dom"/>
</dbReference>
<dbReference type="RefSeq" id="WP_102243949.1">
    <property type="nucleotide sequence ID" value="NZ_CP025704.1"/>
</dbReference>
<dbReference type="GO" id="GO:0005524">
    <property type="term" value="F:ATP binding"/>
    <property type="evidence" value="ECO:0007669"/>
    <property type="project" value="UniProtKB-KW"/>
</dbReference>
<evidence type="ECO:0000313" key="8">
    <source>
        <dbReference type="EMBL" id="AUN98658.1"/>
    </source>
</evidence>
<accession>A0A2K9NT34</accession>
<gene>
    <name evidence="8" type="ORF">C0V70_11205</name>
</gene>
<dbReference type="GO" id="GO:0007234">
    <property type="term" value="P:osmosensory signaling via phosphorelay pathway"/>
    <property type="evidence" value="ECO:0007669"/>
    <property type="project" value="TreeGrafter"/>
</dbReference>
<dbReference type="KEGG" id="bsto:C0V70_11205"/>
<proteinExistence type="predicted"/>
<keyword evidence="6" id="KW-0067">ATP-binding</keyword>
<evidence type="ECO:0000256" key="3">
    <source>
        <dbReference type="ARBA" id="ARBA00022679"/>
    </source>
</evidence>
<dbReference type="InterPro" id="IPR003594">
    <property type="entry name" value="HATPase_dom"/>
</dbReference>
<evidence type="ECO:0000256" key="5">
    <source>
        <dbReference type="ARBA" id="ARBA00022777"/>
    </source>
</evidence>
<dbReference type="PANTHER" id="PTHR42878">
    <property type="entry name" value="TWO-COMPONENT HISTIDINE KINASE"/>
    <property type="match status" value="1"/>
</dbReference>
<evidence type="ECO:0000256" key="4">
    <source>
        <dbReference type="ARBA" id="ARBA00022741"/>
    </source>
</evidence>
<evidence type="ECO:0000313" key="9">
    <source>
        <dbReference type="Proteomes" id="UP000235584"/>
    </source>
</evidence>
<dbReference type="Pfam" id="PF02518">
    <property type="entry name" value="HATPase_c"/>
    <property type="match status" value="1"/>
</dbReference>
<dbReference type="GO" id="GO:0000155">
    <property type="term" value="F:phosphorelay sensor kinase activity"/>
    <property type="evidence" value="ECO:0007669"/>
    <property type="project" value="InterPro"/>
</dbReference>
<reference evidence="8 9" key="1">
    <citation type="submission" date="2018-01" db="EMBL/GenBank/DDBJ databases">
        <title>Complete genome sequence of Bacteriovorax stolpii DSM12778.</title>
        <authorList>
            <person name="Tang B."/>
            <person name="Chang J."/>
        </authorList>
    </citation>
    <scope>NUCLEOTIDE SEQUENCE [LARGE SCALE GENOMIC DNA]</scope>
    <source>
        <strain evidence="8 9">DSM 12778</strain>
    </source>
</reference>
<dbReference type="Gene3D" id="3.30.565.10">
    <property type="entry name" value="Histidine kinase-like ATPase, C-terminal domain"/>
    <property type="match status" value="1"/>
</dbReference>
<dbReference type="GO" id="GO:0030295">
    <property type="term" value="F:protein kinase activator activity"/>
    <property type="evidence" value="ECO:0007669"/>
    <property type="project" value="TreeGrafter"/>
</dbReference>
<name>A0A2K9NT34_BACTC</name>
<dbReference type="PROSITE" id="PS50109">
    <property type="entry name" value="HIS_KIN"/>
    <property type="match status" value="1"/>
</dbReference>
<dbReference type="SUPFAM" id="SSF47384">
    <property type="entry name" value="Homodimeric domain of signal transducing histidine kinase"/>
    <property type="match status" value="1"/>
</dbReference>
<protein>
    <recommendedName>
        <fullName evidence="2">histidine kinase</fullName>
        <ecNumber evidence="2">2.7.13.3</ecNumber>
    </recommendedName>
</protein>
<keyword evidence="9" id="KW-1185">Reference proteome</keyword>